<gene>
    <name evidence="3" type="ORF">CYJ28_06110</name>
</gene>
<evidence type="ECO:0000313" key="3">
    <source>
        <dbReference type="EMBL" id="PKZ21479.1"/>
    </source>
</evidence>
<dbReference type="Gene3D" id="3.40.50.1820">
    <property type="entry name" value="alpha/beta hydrolase"/>
    <property type="match status" value="1"/>
</dbReference>
<feature type="transmembrane region" description="Helical" evidence="1">
    <location>
        <begin position="15"/>
        <end position="37"/>
    </location>
</feature>
<dbReference type="Proteomes" id="UP000234239">
    <property type="component" value="Unassembled WGS sequence"/>
</dbReference>
<keyword evidence="1" id="KW-0472">Membrane</keyword>
<feature type="domain" description="AB hydrolase-1" evidence="2">
    <location>
        <begin position="112"/>
        <end position="223"/>
    </location>
</feature>
<dbReference type="PANTHER" id="PTHR43358:SF4">
    <property type="entry name" value="ALPHA_BETA HYDROLASE FOLD-1 DOMAIN-CONTAINING PROTEIN"/>
    <property type="match status" value="1"/>
</dbReference>
<comment type="caution">
    <text evidence="3">The sequence shown here is derived from an EMBL/GenBank/DDBJ whole genome shotgun (WGS) entry which is preliminary data.</text>
</comment>
<accession>A0A2I1MN05</accession>
<keyword evidence="1" id="KW-1133">Transmembrane helix</keyword>
<keyword evidence="3" id="KW-0378">Hydrolase</keyword>
<evidence type="ECO:0000313" key="4">
    <source>
        <dbReference type="Proteomes" id="UP000234239"/>
    </source>
</evidence>
<dbReference type="GO" id="GO:0016787">
    <property type="term" value="F:hydrolase activity"/>
    <property type="evidence" value="ECO:0007669"/>
    <property type="project" value="UniProtKB-KW"/>
</dbReference>
<dbReference type="InterPro" id="IPR052920">
    <property type="entry name" value="DNA-binding_regulatory"/>
</dbReference>
<dbReference type="InterPro" id="IPR029058">
    <property type="entry name" value="AB_hydrolase_fold"/>
</dbReference>
<dbReference type="AlphaFoldDB" id="A0A2I1MN05"/>
<name>A0A2I1MN05_9LACT</name>
<protein>
    <submittedName>
        <fullName evidence="3">Alpha/beta hydrolase</fullName>
    </submittedName>
</protein>
<proteinExistence type="predicted"/>
<organism evidence="3 4">
    <name type="scientific">Aerococcus sanguinicola</name>
    <dbReference type="NCBI Taxonomy" id="119206"/>
    <lineage>
        <taxon>Bacteria</taxon>
        <taxon>Bacillati</taxon>
        <taxon>Bacillota</taxon>
        <taxon>Bacilli</taxon>
        <taxon>Lactobacillales</taxon>
        <taxon>Aerococcaceae</taxon>
        <taxon>Aerococcus</taxon>
    </lineage>
</organism>
<evidence type="ECO:0000256" key="1">
    <source>
        <dbReference type="SAM" id="Phobius"/>
    </source>
</evidence>
<reference evidence="3 4" key="1">
    <citation type="submission" date="2017-12" db="EMBL/GenBank/DDBJ databases">
        <title>Phylogenetic diversity of female urinary microbiome.</title>
        <authorList>
            <person name="Thomas-White K."/>
            <person name="Wolfe A.J."/>
        </authorList>
    </citation>
    <scope>NUCLEOTIDE SEQUENCE [LARGE SCALE GENOMIC DNA]</scope>
    <source>
        <strain evidence="3 4">UMB0139</strain>
    </source>
</reference>
<dbReference type="SUPFAM" id="SSF53474">
    <property type="entry name" value="alpha/beta-Hydrolases"/>
    <property type="match status" value="1"/>
</dbReference>
<dbReference type="OrthoDB" id="9776685at2"/>
<dbReference type="EMBL" id="PKGY01000003">
    <property type="protein sequence ID" value="PKZ21479.1"/>
    <property type="molecule type" value="Genomic_DNA"/>
</dbReference>
<dbReference type="Pfam" id="PF00561">
    <property type="entry name" value="Abhydrolase_1"/>
    <property type="match status" value="1"/>
</dbReference>
<evidence type="ECO:0000259" key="2">
    <source>
        <dbReference type="Pfam" id="PF00561"/>
    </source>
</evidence>
<keyword evidence="1" id="KW-0812">Transmembrane</keyword>
<sequence length="339" mass="38093">MRSSQVKQKRKKGCLYGLIILLVFFGLVSYGVGSYFVNYALVPQQGAEKREAAVDVSADQLAIDQARAKEEQARQDWLAGLGDRRQALSIQSTDGLKLYGHQIKQYRPSHRWVIIVHGYQSSEDESNLLARHFAEAGYNVLTYSQRAHAPSQGKYIGMGYFEKDDLLAWTKWLVKEDPKAEVVYHGTSMGGGTVLMASGLDLPKQVKAIISDCAYSSTWDIFASELKWRFNLPAFPVLYMAEGVGRLQAGYDIRWAEPKNEVAKTDLPILFIHTEKDDFVPVDMARELYASKKQGPKELFLLPNGGHAEAKYQPGYYERIADFLTDYLSSSGIKKALES</sequence>
<dbReference type="InterPro" id="IPR000073">
    <property type="entry name" value="AB_hydrolase_1"/>
</dbReference>
<dbReference type="PANTHER" id="PTHR43358">
    <property type="entry name" value="ALPHA/BETA-HYDROLASE"/>
    <property type="match status" value="1"/>
</dbReference>